<organism evidence="3 4">
    <name type="scientific">Claviceps pusilla</name>
    <dbReference type="NCBI Taxonomy" id="123648"/>
    <lineage>
        <taxon>Eukaryota</taxon>
        <taxon>Fungi</taxon>
        <taxon>Dikarya</taxon>
        <taxon>Ascomycota</taxon>
        <taxon>Pezizomycotina</taxon>
        <taxon>Sordariomycetes</taxon>
        <taxon>Hypocreomycetidae</taxon>
        <taxon>Hypocreales</taxon>
        <taxon>Clavicipitaceae</taxon>
        <taxon>Claviceps</taxon>
    </lineage>
</organism>
<dbReference type="InterPro" id="IPR019595">
    <property type="entry name" value="DUF2470"/>
</dbReference>
<gene>
    <name evidence="3" type="ORF">E4U43_005848</name>
</gene>
<feature type="transmembrane region" description="Helical" evidence="1">
    <location>
        <begin position="150"/>
        <end position="169"/>
    </location>
</feature>
<dbReference type="OrthoDB" id="5553410at2759"/>
<evidence type="ECO:0000256" key="1">
    <source>
        <dbReference type="SAM" id="Phobius"/>
    </source>
</evidence>
<evidence type="ECO:0000313" key="3">
    <source>
        <dbReference type="EMBL" id="KAG6018278.1"/>
    </source>
</evidence>
<dbReference type="InterPro" id="IPR037119">
    <property type="entry name" value="Haem_oxidase_HugZ-like_sf"/>
</dbReference>
<evidence type="ECO:0000259" key="2">
    <source>
        <dbReference type="Pfam" id="PF10615"/>
    </source>
</evidence>
<protein>
    <recommendedName>
        <fullName evidence="2">DUF2470 domain-containing protein</fullName>
    </recommendedName>
</protein>
<proteinExistence type="predicted"/>
<dbReference type="PANTHER" id="PTHR37783:SF1">
    <property type="entry name" value="MEMBRANE PROTEIN, PUTATIVE (AFU_ORTHOLOGUE AFUA_1G04315)-RELATED"/>
    <property type="match status" value="1"/>
</dbReference>
<dbReference type="SUPFAM" id="SSF50475">
    <property type="entry name" value="FMN-binding split barrel"/>
    <property type="match status" value="1"/>
</dbReference>
<accession>A0A9P7T2R3</accession>
<name>A0A9P7T2R3_9HYPO</name>
<sequence length="224" mass="25413">MAAQAGGDEAMRDRIITHMNQRHSRELTHYLRHYCGLTSRQAAGAFLRDVTLRGMRIRAAGADHVVDFHPPLPSWNHVRPRVVEMDAIARQSLGISDIYMDKYQLPGPADLVVMLGIASYFLSLASLPWVVPGSSLWHLLAAVFPGGPEAFRWLVKALILPVVVIHTLEPLYLDLSRLRKHGVDRWSAQWWMWIVSCVFEGLMAFRRFDGVIARKKVEKAAKEH</sequence>
<evidence type="ECO:0000313" key="4">
    <source>
        <dbReference type="Proteomes" id="UP000748025"/>
    </source>
</evidence>
<feature type="domain" description="DUF2470" evidence="2">
    <location>
        <begin position="13"/>
        <end position="85"/>
    </location>
</feature>
<keyword evidence="4" id="KW-1185">Reference proteome</keyword>
<keyword evidence="1" id="KW-0472">Membrane</keyword>
<keyword evidence="1" id="KW-1133">Transmembrane helix</keyword>
<dbReference type="PANTHER" id="PTHR37783">
    <property type="entry name" value="MEMBRANE PROTEIN, PUTATIVE (AFU_ORTHOLOGUE AFUA_1G04315)-RELATED"/>
    <property type="match status" value="1"/>
</dbReference>
<dbReference type="EMBL" id="SRPW01000039">
    <property type="protein sequence ID" value="KAG6018278.1"/>
    <property type="molecule type" value="Genomic_DNA"/>
</dbReference>
<dbReference type="Pfam" id="PF10615">
    <property type="entry name" value="DUF2470"/>
    <property type="match status" value="1"/>
</dbReference>
<dbReference type="Gene3D" id="3.20.180.10">
    <property type="entry name" value="PNP-oxidase-like"/>
    <property type="match status" value="1"/>
</dbReference>
<keyword evidence="1" id="KW-0812">Transmembrane</keyword>
<dbReference type="Proteomes" id="UP000748025">
    <property type="component" value="Unassembled WGS sequence"/>
</dbReference>
<reference evidence="3" key="1">
    <citation type="journal article" date="2020" name="bioRxiv">
        <title>Whole genome comparisons of ergot fungi reveals the divergence and evolution of species within the genus Claviceps are the result of varying mechanisms driving genome evolution and host range expansion.</title>
        <authorList>
            <person name="Wyka S.A."/>
            <person name="Mondo S.J."/>
            <person name="Liu M."/>
            <person name="Dettman J."/>
            <person name="Nalam V."/>
            <person name="Broders K.D."/>
        </authorList>
    </citation>
    <scope>NUCLEOTIDE SEQUENCE</scope>
    <source>
        <strain evidence="3">CCC 602</strain>
    </source>
</reference>
<dbReference type="AlphaFoldDB" id="A0A9P7T2R3"/>
<feature type="transmembrane region" description="Helical" evidence="1">
    <location>
        <begin position="111"/>
        <end position="130"/>
    </location>
</feature>
<comment type="caution">
    <text evidence="3">The sequence shown here is derived from an EMBL/GenBank/DDBJ whole genome shotgun (WGS) entry which is preliminary data.</text>
</comment>